<gene>
    <name evidence="3" type="ORF">DLM86_22045</name>
</gene>
<dbReference type="InterPro" id="IPR014247">
    <property type="entry name" value="Spore_lipoprot_YhcN/YlaJ"/>
</dbReference>
<feature type="region of interest" description="Disordered" evidence="1">
    <location>
        <begin position="229"/>
        <end position="265"/>
    </location>
</feature>
<dbReference type="EMBL" id="QJVJ01000010">
    <property type="protein sequence ID" value="PYI52161.1"/>
    <property type="molecule type" value="Genomic_DNA"/>
</dbReference>
<feature type="signal peptide" evidence="2">
    <location>
        <begin position="1"/>
        <end position="22"/>
    </location>
</feature>
<keyword evidence="2" id="KW-0732">Signal</keyword>
<dbReference type="AlphaFoldDB" id="A0A2V5JZH5"/>
<feature type="compositionally biased region" description="Polar residues" evidence="1">
    <location>
        <begin position="33"/>
        <end position="51"/>
    </location>
</feature>
<dbReference type="Proteomes" id="UP000247476">
    <property type="component" value="Unassembled WGS sequence"/>
</dbReference>
<evidence type="ECO:0000256" key="1">
    <source>
        <dbReference type="SAM" id="MobiDB-lite"/>
    </source>
</evidence>
<feature type="chain" id="PRO_5038983436" description="YhcN/YlaJ family sporulation lipoprotein" evidence="2">
    <location>
        <begin position="23"/>
        <end position="265"/>
    </location>
</feature>
<dbReference type="Pfam" id="PF09580">
    <property type="entry name" value="Spore_YhcN_YlaJ"/>
    <property type="match status" value="1"/>
</dbReference>
<feature type="region of interest" description="Disordered" evidence="1">
    <location>
        <begin position="27"/>
        <end position="51"/>
    </location>
</feature>
<dbReference type="GO" id="GO:0030435">
    <property type="term" value="P:sporulation resulting in formation of a cellular spore"/>
    <property type="evidence" value="ECO:0007669"/>
    <property type="project" value="InterPro"/>
</dbReference>
<evidence type="ECO:0000313" key="3">
    <source>
        <dbReference type="EMBL" id="PYI52161.1"/>
    </source>
</evidence>
<organism evidence="3 4">
    <name type="scientific">Paenibacillus flagellatus</name>
    <dbReference type="NCBI Taxonomy" id="2211139"/>
    <lineage>
        <taxon>Bacteria</taxon>
        <taxon>Bacillati</taxon>
        <taxon>Bacillota</taxon>
        <taxon>Bacilli</taxon>
        <taxon>Bacillales</taxon>
        <taxon>Paenibacillaceae</taxon>
        <taxon>Paenibacillus</taxon>
    </lineage>
</organism>
<protein>
    <recommendedName>
        <fullName evidence="5">YhcN/YlaJ family sporulation lipoprotein</fullName>
    </recommendedName>
</protein>
<dbReference type="NCBIfam" id="TIGR02898">
    <property type="entry name" value="spore_YhcN_YlaJ"/>
    <property type="match status" value="1"/>
</dbReference>
<feature type="compositionally biased region" description="Gly residues" evidence="1">
    <location>
        <begin position="252"/>
        <end position="265"/>
    </location>
</feature>
<evidence type="ECO:0008006" key="5">
    <source>
        <dbReference type="Google" id="ProtNLM"/>
    </source>
</evidence>
<accession>A0A2V5JZH5</accession>
<sequence>MRRLAAKTIRLAVLASLVAVTAAGCTNARHESSGTNDGAKTSNYRPYQYGTGNTDDMRLGLDRYRGNDPDLIRDADDLRRGLNRDNGATGYDRDGVNRWSDYHDRTGATGTETYGVHNNSTVQSAQDIASQLTAVDPVQTANVLVTNNNAYVAVSTKDGQDIEKGDVKTRIADRVQALRPDIKNVYVSANPDFVGRVNGYVQQLNAGKPVSGFIHEFNTMVQRLFPANASGSRMNTSNAADGLTTKTSDGAAAGGQGGTAGSATP</sequence>
<feature type="compositionally biased region" description="Polar residues" evidence="1">
    <location>
        <begin position="229"/>
        <end position="248"/>
    </location>
</feature>
<name>A0A2V5JZH5_9BACL</name>
<dbReference type="InterPro" id="IPR019076">
    <property type="entry name" value="Spore_lipoprot_YhcN/YlaJ-like"/>
</dbReference>
<evidence type="ECO:0000313" key="4">
    <source>
        <dbReference type="Proteomes" id="UP000247476"/>
    </source>
</evidence>
<proteinExistence type="predicted"/>
<reference evidence="3 4" key="1">
    <citation type="submission" date="2018-05" db="EMBL/GenBank/DDBJ databases">
        <title>Paenibacillus flagellatus sp. nov., isolated from selenium mineral soil.</title>
        <authorList>
            <person name="Dai X."/>
        </authorList>
    </citation>
    <scope>NUCLEOTIDE SEQUENCE [LARGE SCALE GENOMIC DNA]</scope>
    <source>
        <strain evidence="3 4">DXL2</strain>
    </source>
</reference>
<comment type="caution">
    <text evidence="3">The sequence shown here is derived from an EMBL/GenBank/DDBJ whole genome shotgun (WGS) entry which is preliminary data.</text>
</comment>
<dbReference type="PROSITE" id="PS51257">
    <property type="entry name" value="PROKAR_LIPOPROTEIN"/>
    <property type="match status" value="1"/>
</dbReference>
<evidence type="ECO:0000256" key="2">
    <source>
        <dbReference type="SAM" id="SignalP"/>
    </source>
</evidence>
<keyword evidence="4" id="KW-1185">Reference proteome</keyword>